<evidence type="ECO:0000256" key="2">
    <source>
        <dbReference type="SAM" id="Phobius"/>
    </source>
</evidence>
<proteinExistence type="predicted"/>
<dbReference type="RefSeq" id="WP_189767362.1">
    <property type="nucleotide sequence ID" value="NZ_BNCK01000002.1"/>
</dbReference>
<evidence type="ECO:0000256" key="1">
    <source>
        <dbReference type="SAM" id="MobiDB-lite"/>
    </source>
</evidence>
<evidence type="ECO:0000313" key="3">
    <source>
        <dbReference type="EMBL" id="GHF82396.1"/>
    </source>
</evidence>
<feature type="region of interest" description="Disordered" evidence="1">
    <location>
        <begin position="1"/>
        <end position="24"/>
    </location>
</feature>
<evidence type="ECO:0000313" key="4">
    <source>
        <dbReference type="Proteomes" id="UP000623842"/>
    </source>
</evidence>
<accession>A0A919BC43</accession>
<reference evidence="3" key="2">
    <citation type="submission" date="2020-09" db="EMBL/GenBank/DDBJ databases">
        <authorList>
            <person name="Sun Q."/>
            <person name="Kim S."/>
        </authorList>
    </citation>
    <scope>NUCLEOTIDE SEQUENCE</scope>
    <source>
        <strain evidence="3">KCTC 42731</strain>
    </source>
</reference>
<keyword evidence="2" id="KW-0472">Membrane</keyword>
<dbReference type="EMBL" id="BNCK01000002">
    <property type="protein sequence ID" value="GHF82396.1"/>
    <property type="molecule type" value="Genomic_DNA"/>
</dbReference>
<name>A0A919BC43_9GAMM</name>
<dbReference type="AlphaFoldDB" id="A0A919BC43"/>
<keyword evidence="2" id="KW-1133">Transmembrane helix</keyword>
<feature type="compositionally biased region" description="Polar residues" evidence="1">
    <location>
        <begin position="1"/>
        <end position="15"/>
    </location>
</feature>
<dbReference type="Proteomes" id="UP000623842">
    <property type="component" value="Unassembled WGS sequence"/>
</dbReference>
<keyword evidence="4" id="KW-1185">Reference proteome</keyword>
<sequence length="164" mass="18772">MKNEITDVSLQQQVDELSKEMSPERDLWPGIEKAMAKQSRSNVKRPFYPVAWAATVVVAVLVSWLSFSPQPGTSTSNVDIAQVMQQDFNEQKQLMLVNLGQPDLKQLSPDMQKQFDELKKAQQAISKALENDPTSVELLNLLRWTQKQELDLLKQIYSPKWQTI</sequence>
<keyword evidence="2" id="KW-0812">Transmembrane</keyword>
<protein>
    <submittedName>
        <fullName evidence="3">Anti-sigma factor</fullName>
    </submittedName>
</protein>
<reference evidence="3" key="1">
    <citation type="journal article" date="2014" name="Int. J. Syst. Evol. Microbiol.">
        <title>Complete genome sequence of Corynebacterium casei LMG S-19264T (=DSM 44701T), isolated from a smear-ripened cheese.</title>
        <authorList>
            <consortium name="US DOE Joint Genome Institute (JGI-PGF)"/>
            <person name="Walter F."/>
            <person name="Albersmeier A."/>
            <person name="Kalinowski J."/>
            <person name="Ruckert C."/>
        </authorList>
    </citation>
    <scope>NUCLEOTIDE SEQUENCE</scope>
    <source>
        <strain evidence="3">KCTC 42731</strain>
    </source>
</reference>
<comment type="caution">
    <text evidence="3">The sequence shown here is derived from an EMBL/GenBank/DDBJ whole genome shotgun (WGS) entry which is preliminary data.</text>
</comment>
<feature type="transmembrane region" description="Helical" evidence="2">
    <location>
        <begin position="47"/>
        <end position="67"/>
    </location>
</feature>
<gene>
    <name evidence="3" type="ORF">GCM10017161_06970</name>
</gene>
<organism evidence="3 4">
    <name type="scientific">Thalassotalea marina</name>
    <dbReference type="NCBI Taxonomy" id="1673741"/>
    <lineage>
        <taxon>Bacteria</taxon>
        <taxon>Pseudomonadati</taxon>
        <taxon>Pseudomonadota</taxon>
        <taxon>Gammaproteobacteria</taxon>
        <taxon>Alteromonadales</taxon>
        <taxon>Colwelliaceae</taxon>
        <taxon>Thalassotalea</taxon>
    </lineage>
</organism>